<feature type="compositionally biased region" description="Basic residues" evidence="3">
    <location>
        <begin position="154"/>
        <end position="166"/>
    </location>
</feature>
<feature type="compositionally biased region" description="Basic and acidic residues" evidence="3">
    <location>
        <begin position="315"/>
        <end position="332"/>
    </location>
</feature>
<name>A0A7J7MIC3_9MAGN</name>
<dbReference type="EMBL" id="JACGCM010001484">
    <property type="protein sequence ID" value="KAF6154601.1"/>
    <property type="molecule type" value="Genomic_DNA"/>
</dbReference>
<accession>A0A7J7MIC3</accession>
<dbReference type="InterPro" id="IPR035979">
    <property type="entry name" value="RBD_domain_sf"/>
</dbReference>
<dbReference type="AlphaFoldDB" id="A0A7J7MIC3"/>
<keyword evidence="1 2" id="KW-0694">RNA-binding</keyword>
<dbReference type="Gene3D" id="3.30.70.330">
    <property type="match status" value="3"/>
</dbReference>
<sequence>MKAKPTETPKVGTTKKVPVKKTPPKPSDTAKPKPKPKPKPKQVKASPTAKAVATTSKTVAKPVAKVEEATAPVENVQAIPKVLTAETKTTPEIKATLEVIPEVNVTAEVTPQVRATPEVKAETPEVKVTLEVTPEVKTTPEVKATPETKTVKPAVKKTPGKAKPAVKKTPTGTKASSAKKTPKIAVSAKTKVGESPKEKEPTVADVDVLAKEKESVVVKVKESPNKGKAAVVKSKESPIKEKPIAEASESVKTEEPIIVVKENVNEEISIETEPIVDAEIPDATVVNVFKDSGEEVQVNVEEDPEENADDAEETQLEKEEHGGPAEGLKDFNEQEGFEEPGNEECAEEDASEPEDEAGHEEEQREIFAKERKIKKEKEIFVGGLDRETVEDDIKEVFEKVGEVIEVRLHRNPLTKKNRGYAFVKFADKEHAKRALSELKTPIIRGKRCGVSTSDDNDTLFVGNICNSWTKEAIKQRMKEFGVEGVENMTLVSDARREDLSRGFAFVEFSCHADAMNAYKRLQKPDVIFGHAERTVKVAFAEPLREPDPEIMAQVKTVFVDGLPPHWDEERVTEHFKRFGKIERISLARNKPSAKRKDFGFVDFSTHEAAIACTEALNNTELGEGKSKARVRVRLSSPLPKTQAVKGGMRGGFRIGRAVGGNSSRFGREFGRGGQQFNRNSQRGRGFFSHAGQSGRFAFEGGRRGYDDKFSPQTAPTSRPDRSRPRPGVPLQGGGKSIQPRRPPFMAEEEFHQPFDGRHFVHDPYMYNDSGHGTKRPFSMLDYEPGYLEPSRIRPRFENPDTAALSREARYRDAYGPHDGLYSRDYYGSDYAGSSYSSRYGGGDRSYGGGYYY</sequence>
<feature type="compositionally biased region" description="Acidic residues" evidence="3">
    <location>
        <begin position="333"/>
        <end position="359"/>
    </location>
</feature>
<feature type="compositionally biased region" description="Basic and acidic residues" evidence="3">
    <location>
        <begin position="700"/>
        <end position="709"/>
    </location>
</feature>
<feature type="compositionally biased region" description="Basic and acidic residues" evidence="3">
    <location>
        <begin position="138"/>
        <end position="150"/>
    </location>
</feature>
<dbReference type="Pfam" id="PF00076">
    <property type="entry name" value="RRM_1"/>
    <property type="match status" value="3"/>
</dbReference>
<evidence type="ECO:0000313" key="5">
    <source>
        <dbReference type="EMBL" id="KAF6154601.1"/>
    </source>
</evidence>
<feature type="domain" description="RRM" evidence="4">
    <location>
        <begin position="457"/>
        <end position="542"/>
    </location>
</feature>
<comment type="caution">
    <text evidence="5">The sequence shown here is derived from an EMBL/GenBank/DDBJ whole genome shotgun (WGS) entry which is preliminary data.</text>
</comment>
<dbReference type="OrthoDB" id="3800936at2759"/>
<dbReference type="Proteomes" id="UP000541444">
    <property type="component" value="Unassembled WGS sequence"/>
</dbReference>
<evidence type="ECO:0000256" key="2">
    <source>
        <dbReference type="PROSITE-ProRule" id="PRU00176"/>
    </source>
</evidence>
<evidence type="ECO:0000256" key="3">
    <source>
        <dbReference type="SAM" id="MobiDB-lite"/>
    </source>
</evidence>
<dbReference type="SMART" id="SM00360">
    <property type="entry name" value="RRM"/>
    <property type="match status" value="3"/>
</dbReference>
<keyword evidence="6" id="KW-1185">Reference proteome</keyword>
<evidence type="ECO:0000313" key="6">
    <source>
        <dbReference type="Proteomes" id="UP000541444"/>
    </source>
</evidence>
<feature type="domain" description="RRM" evidence="4">
    <location>
        <begin position="377"/>
        <end position="455"/>
    </location>
</feature>
<protein>
    <recommendedName>
        <fullName evidence="4">RRM domain-containing protein</fullName>
    </recommendedName>
</protein>
<feature type="compositionally biased region" description="Basic and acidic residues" evidence="3">
    <location>
        <begin position="191"/>
        <end position="204"/>
    </location>
</feature>
<feature type="region of interest" description="Disordered" evidence="3">
    <location>
        <begin position="663"/>
        <end position="741"/>
    </location>
</feature>
<proteinExistence type="predicted"/>
<feature type="region of interest" description="Disordered" evidence="3">
    <location>
        <begin position="288"/>
        <end position="364"/>
    </location>
</feature>
<evidence type="ECO:0000259" key="4">
    <source>
        <dbReference type="PROSITE" id="PS50102"/>
    </source>
</evidence>
<dbReference type="PANTHER" id="PTHR21245">
    <property type="entry name" value="HETEROGENEOUS NUCLEAR RIBONUCLEOPROTEIN"/>
    <property type="match status" value="1"/>
</dbReference>
<gene>
    <name evidence="5" type="ORF">GIB67_022336</name>
</gene>
<evidence type="ECO:0000256" key="1">
    <source>
        <dbReference type="ARBA" id="ARBA00022884"/>
    </source>
</evidence>
<feature type="compositionally biased region" description="Low complexity" evidence="3">
    <location>
        <begin position="43"/>
        <end position="58"/>
    </location>
</feature>
<feature type="compositionally biased region" description="Basic residues" evidence="3">
    <location>
        <begin position="32"/>
        <end position="42"/>
    </location>
</feature>
<dbReference type="InterPro" id="IPR000504">
    <property type="entry name" value="RRM_dom"/>
</dbReference>
<feature type="region of interest" description="Disordered" evidence="3">
    <location>
        <begin position="1"/>
        <end position="58"/>
    </location>
</feature>
<dbReference type="CDD" id="cd00590">
    <property type="entry name" value="RRM_SF"/>
    <property type="match status" value="3"/>
</dbReference>
<dbReference type="SUPFAM" id="SSF54928">
    <property type="entry name" value="RNA-binding domain, RBD"/>
    <property type="match status" value="2"/>
</dbReference>
<dbReference type="FunFam" id="3.30.70.330:FF:000187">
    <property type="entry name" value="Heterogeneous nuclear ribonucleoprotein Q"/>
    <property type="match status" value="1"/>
</dbReference>
<organism evidence="5 6">
    <name type="scientific">Kingdonia uniflora</name>
    <dbReference type="NCBI Taxonomy" id="39325"/>
    <lineage>
        <taxon>Eukaryota</taxon>
        <taxon>Viridiplantae</taxon>
        <taxon>Streptophyta</taxon>
        <taxon>Embryophyta</taxon>
        <taxon>Tracheophyta</taxon>
        <taxon>Spermatophyta</taxon>
        <taxon>Magnoliopsida</taxon>
        <taxon>Ranunculales</taxon>
        <taxon>Circaeasteraceae</taxon>
        <taxon>Kingdonia</taxon>
    </lineage>
</organism>
<dbReference type="PROSITE" id="PS50102">
    <property type="entry name" value="RRM"/>
    <property type="match status" value="3"/>
</dbReference>
<feature type="compositionally biased region" description="Acidic residues" evidence="3">
    <location>
        <begin position="300"/>
        <end position="314"/>
    </location>
</feature>
<dbReference type="GO" id="GO:0003723">
    <property type="term" value="F:RNA binding"/>
    <property type="evidence" value="ECO:0007669"/>
    <property type="project" value="UniProtKB-UniRule"/>
</dbReference>
<feature type="region of interest" description="Disordered" evidence="3">
    <location>
        <begin position="138"/>
        <end position="204"/>
    </location>
</feature>
<dbReference type="InterPro" id="IPR012677">
    <property type="entry name" value="Nucleotide-bd_a/b_plait_sf"/>
</dbReference>
<reference evidence="5 6" key="1">
    <citation type="journal article" date="2020" name="IScience">
        <title>Genome Sequencing of the Endangered Kingdonia uniflora (Circaeasteraceae, Ranunculales) Reveals Potential Mechanisms of Evolutionary Specialization.</title>
        <authorList>
            <person name="Sun Y."/>
            <person name="Deng T."/>
            <person name="Zhang A."/>
            <person name="Moore M.J."/>
            <person name="Landis J.B."/>
            <person name="Lin N."/>
            <person name="Zhang H."/>
            <person name="Zhang X."/>
            <person name="Huang J."/>
            <person name="Zhang X."/>
            <person name="Sun H."/>
            <person name="Wang H."/>
        </authorList>
    </citation>
    <scope>NUCLEOTIDE SEQUENCE [LARGE SCALE GENOMIC DNA]</scope>
    <source>
        <strain evidence="5">TB1705</strain>
        <tissue evidence="5">Leaf</tissue>
    </source>
</reference>
<feature type="domain" description="RRM" evidence="4">
    <location>
        <begin position="555"/>
        <end position="637"/>
    </location>
</feature>